<protein>
    <submittedName>
        <fullName evidence="2">ANTAR domain-containing protein</fullName>
    </submittedName>
</protein>
<dbReference type="InterPro" id="IPR036388">
    <property type="entry name" value="WH-like_DNA-bd_sf"/>
</dbReference>
<dbReference type="PROSITE" id="PS50921">
    <property type="entry name" value="ANTAR"/>
    <property type="match status" value="1"/>
</dbReference>
<sequence>MSHIIVAFSKRENAANIRNILMRSGMDVSAVCLTGAAVLQNADTWNEGIVICGYRMQDMQYTRLRELLPEQFEMLLAAPPDRWVGTELPDGVVGLPMPIKVHDLVSSVEMMIEAMERRRRKRRRKEKERSAGDKAVVDRAKAVLMERNNMSEEDAHRYLQKCSMESGTNMVETAQMVLTIMD</sequence>
<accession>A0A9D2NUK6</accession>
<dbReference type="EMBL" id="DWWK01000047">
    <property type="protein sequence ID" value="HJC38179.1"/>
    <property type="molecule type" value="Genomic_DNA"/>
</dbReference>
<dbReference type="InterPro" id="IPR011006">
    <property type="entry name" value="CheY-like_superfamily"/>
</dbReference>
<proteinExistence type="predicted"/>
<dbReference type="AlphaFoldDB" id="A0A9D2NUK6"/>
<evidence type="ECO:0000259" key="1">
    <source>
        <dbReference type="PROSITE" id="PS50921"/>
    </source>
</evidence>
<reference evidence="2" key="2">
    <citation type="submission" date="2021-04" db="EMBL/GenBank/DDBJ databases">
        <authorList>
            <person name="Gilroy R."/>
        </authorList>
    </citation>
    <scope>NUCLEOTIDE SEQUENCE</scope>
    <source>
        <strain evidence="2">ChiGjej1B1-1692</strain>
    </source>
</reference>
<evidence type="ECO:0000313" key="2">
    <source>
        <dbReference type="EMBL" id="HJC38179.1"/>
    </source>
</evidence>
<dbReference type="SMART" id="SM01012">
    <property type="entry name" value="ANTAR"/>
    <property type="match status" value="1"/>
</dbReference>
<organism evidence="2 3">
    <name type="scientific">Candidatus Mediterraneibacter faecigallinarum</name>
    <dbReference type="NCBI Taxonomy" id="2838669"/>
    <lineage>
        <taxon>Bacteria</taxon>
        <taxon>Bacillati</taxon>
        <taxon>Bacillota</taxon>
        <taxon>Clostridia</taxon>
        <taxon>Lachnospirales</taxon>
        <taxon>Lachnospiraceae</taxon>
        <taxon>Mediterraneibacter</taxon>
    </lineage>
</organism>
<dbReference type="GO" id="GO:0003723">
    <property type="term" value="F:RNA binding"/>
    <property type="evidence" value="ECO:0007669"/>
    <property type="project" value="InterPro"/>
</dbReference>
<evidence type="ECO:0000313" key="3">
    <source>
        <dbReference type="Proteomes" id="UP000823894"/>
    </source>
</evidence>
<name>A0A9D2NUK6_9FIRM</name>
<reference evidence="2" key="1">
    <citation type="journal article" date="2021" name="PeerJ">
        <title>Extensive microbial diversity within the chicken gut microbiome revealed by metagenomics and culture.</title>
        <authorList>
            <person name="Gilroy R."/>
            <person name="Ravi A."/>
            <person name="Getino M."/>
            <person name="Pursley I."/>
            <person name="Horton D.L."/>
            <person name="Alikhan N.F."/>
            <person name="Baker D."/>
            <person name="Gharbi K."/>
            <person name="Hall N."/>
            <person name="Watson M."/>
            <person name="Adriaenssens E.M."/>
            <person name="Foster-Nyarko E."/>
            <person name="Jarju S."/>
            <person name="Secka A."/>
            <person name="Antonio M."/>
            <person name="Oren A."/>
            <person name="Chaudhuri R.R."/>
            <person name="La Ragione R."/>
            <person name="Hildebrand F."/>
            <person name="Pallen M.J."/>
        </authorList>
    </citation>
    <scope>NUCLEOTIDE SEQUENCE</scope>
    <source>
        <strain evidence="2">ChiGjej1B1-1692</strain>
    </source>
</reference>
<dbReference type="InterPro" id="IPR005561">
    <property type="entry name" value="ANTAR"/>
</dbReference>
<comment type="caution">
    <text evidence="2">The sequence shown here is derived from an EMBL/GenBank/DDBJ whole genome shotgun (WGS) entry which is preliminary data.</text>
</comment>
<dbReference type="SUPFAM" id="SSF52172">
    <property type="entry name" value="CheY-like"/>
    <property type="match status" value="1"/>
</dbReference>
<gene>
    <name evidence="2" type="ORF">H9757_03815</name>
</gene>
<dbReference type="Gene3D" id="1.10.10.10">
    <property type="entry name" value="Winged helix-like DNA-binding domain superfamily/Winged helix DNA-binding domain"/>
    <property type="match status" value="1"/>
</dbReference>
<dbReference type="Proteomes" id="UP000823894">
    <property type="component" value="Unassembled WGS sequence"/>
</dbReference>
<feature type="domain" description="ANTAR" evidence="1">
    <location>
        <begin position="117"/>
        <end position="178"/>
    </location>
</feature>
<dbReference type="Pfam" id="PF03861">
    <property type="entry name" value="ANTAR"/>
    <property type="match status" value="1"/>
</dbReference>